<proteinExistence type="predicted"/>
<name>A0A7S2GR86_9STRA</name>
<organism evidence="1">
    <name type="scientific">Octactis speculum</name>
    <dbReference type="NCBI Taxonomy" id="3111310"/>
    <lineage>
        <taxon>Eukaryota</taxon>
        <taxon>Sar</taxon>
        <taxon>Stramenopiles</taxon>
        <taxon>Ochrophyta</taxon>
        <taxon>Dictyochophyceae</taxon>
        <taxon>Dictyochales</taxon>
        <taxon>Dictyochaceae</taxon>
        <taxon>Octactis</taxon>
    </lineage>
</organism>
<evidence type="ECO:0000313" key="1">
    <source>
        <dbReference type="EMBL" id="CAD9464562.1"/>
    </source>
</evidence>
<reference evidence="1" key="1">
    <citation type="submission" date="2021-01" db="EMBL/GenBank/DDBJ databases">
        <authorList>
            <person name="Corre E."/>
            <person name="Pelletier E."/>
            <person name="Niang G."/>
            <person name="Scheremetjew M."/>
            <person name="Finn R."/>
            <person name="Kale V."/>
            <person name="Holt S."/>
            <person name="Cochrane G."/>
            <person name="Meng A."/>
            <person name="Brown T."/>
            <person name="Cohen L."/>
        </authorList>
    </citation>
    <scope>NUCLEOTIDE SEQUENCE</scope>
    <source>
        <strain evidence="1">CCMP1381</strain>
    </source>
</reference>
<protein>
    <submittedName>
        <fullName evidence="1">Uncharacterized protein</fullName>
    </submittedName>
</protein>
<dbReference type="EMBL" id="HBGS01049386">
    <property type="protein sequence ID" value="CAD9464562.1"/>
    <property type="molecule type" value="Transcribed_RNA"/>
</dbReference>
<accession>A0A7S2GR86</accession>
<sequence length="119" mass="13581">MSKQGITPLILSMPWHEFSLGCVLAYDRNGPDLEDSMNSKPEVPVVDVEVGESTYIPFTGLVCIGFRKLKCAQRWLSGDEVTEIVCHKRDRLFIQYLLVRKSNWQTPNRVMIYVYAIGA</sequence>
<dbReference type="AlphaFoldDB" id="A0A7S2GR86"/>
<gene>
    <name evidence="1" type="ORF">DSPE1174_LOCUS25719</name>
</gene>